<reference evidence="15 16" key="2">
    <citation type="submission" date="2024-05" db="EMBL/GenBank/DDBJ databases">
        <authorList>
            <person name="Chen Y."/>
            <person name="Shah S."/>
            <person name="Dougan E. K."/>
            <person name="Thang M."/>
            <person name="Chan C."/>
        </authorList>
    </citation>
    <scope>NUCLEOTIDE SEQUENCE [LARGE SCALE GENOMIC DNA]</scope>
</reference>
<dbReference type="InterPro" id="IPR029058">
    <property type="entry name" value="AB_hydrolase_fold"/>
</dbReference>
<dbReference type="EMBL" id="CAMXCT010002380">
    <property type="protein sequence ID" value="CAI3997787.1"/>
    <property type="molecule type" value="Genomic_DNA"/>
</dbReference>
<evidence type="ECO:0000259" key="13">
    <source>
        <dbReference type="Pfam" id="PF12804"/>
    </source>
</evidence>
<dbReference type="GO" id="GO:0016779">
    <property type="term" value="F:nucleotidyltransferase activity"/>
    <property type="evidence" value="ECO:0007669"/>
    <property type="project" value="UniProtKB-ARBA"/>
</dbReference>
<dbReference type="EMBL" id="CAMXCT030002380">
    <property type="protein sequence ID" value="CAL4785099.1"/>
    <property type="molecule type" value="Genomic_DNA"/>
</dbReference>
<dbReference type="Gene3D" id="3.90.550.10">
    <property type="entry name" value="Spore Coat Polysaccharide Biosynthesis Protein SpsA, Chain A"/>
    <property type="match status" value="1"/>
</dbReference>
<organism evidence="14">
    <name type="scientific">Cladocopium goreaui</name>
    <dbReference type="NCBI Taxonomy" id="2562237"/>
    <lineage>
        <taxon>Eukaryota</taxon>
        <taxon>Sar</taxon>
        <taxon>Alveolata</taxon>
        <taxon>Dinophyceae</taxon>
        <taxon>Suessiales</taxon>
        <taxon>Symbiodiniaceae</taxon>
        <taxon>Cladocopium</taxon>
    </lineage>
</organism>
<keyword evidence="8" id="KW-0456">Lyase</keyword>
<dbReference type="GO" id="GO:0016829">
    <property type="term" value="F:lyase activity"/>
    <property type="evidence" value="ECO:0007669"/>
    <property type="project" value="UniProtKB-KW"/>
</dbReference>
<dbReference type="Pfam" id="PF02621">
    <property type="entry name" value="VitK2_biosynth"/>
    <property type="match status" value="1"/>
</dbReference>
<dbReference type="InterPro" id="IPR003773">
    <property type="entry name" value="Menaquinone_biosynth"/>
</dbReference>
<feature type="transmembrane region" description="Helical" evidence="10">
    <location>
        <begin position="1814"/>
        <end position="1836"/>
    </location>
</feature>
<sequence>MSRITSTGITTNAGLISGIPIEETVNQLIALSARPRDTLSSRTDGLRSEQSAVDQLSALVLSFQFSADRFSANSTFTGRSVSSSSDAISVSVASGATPALGSYQFTPLQTASAHQLVSGTFTDLTEGLGDGTLRFGFGGRVDKGVDLTELNGGAGVPAGEIKITDRNGDTAVIDLRAAQTVDDVLRTINATTDISVTATTQGDAFVLTDNSGGSGTLSVTDVGLGSTATALGLTNAASGDTITGNDVYGLTVDSRLDSLNDGLGVRTSSSTESNDLSFQLRDGTTAFNVNLSDATTIGDVVDAINNAEANGGLLTASITDNGIVLTDNTGSTAGNLIVTSESGFAESLGIATGDAGVAENTVSSRLISGLQDTLVRNLDGGQELTLGSISITDRSGASDDIDLSGAETLEEIIDAINNNGTVDVTAAVNEARSGIVITDNTGGTASNLIVADTGGTTTATDLGIVVDAAATSVDSGSLSRKTISEATQLTSLNGGAGIDLGDVRITDSAGNTSAVDLNTPGSEATSVGDVIDRINDLSIGVAASINDTGDGILLTDTAGGSGTLTVAEVGNGTTAADLNLVGASSTSDGSGRQTIDGTFGYEIDLSTLSATNDSVALSSLNNGDGVQLGVFEITNSLDQSASVQLGAAGDEAFTIDDVLAKINETNIGVEASLNDAGTGIVLTDTTGGDGTLSVRDQGDGRAALDLGLVGSSSTTNDNGQQTIDSGFLFASDAAETSALDELVERINDLDAGVTASVLTDLNGSRLVITADNTGSANELLIDTGSTSLSFTETSRPTDAAALFGPGGGAGVVVRSQSNQFNDIVDGLDISINQATGASATVDVSTDDAPLLDAAQDFVDSYNSLRATLDGFTSFDVESLTTGVLFGRNEALRVDTDLSRILSGRIVTGTDYGSLEAVGITLNDDGTLALNRSELSAAFADDPAGVERLFTDDTDGVVTRLSTAIDQLAGEENSLLSSRSNALQRTIDSNEERITSLNESLERERERLLLEFIRLEPAMSTNQTREYLEAKVQTANSAQLHLMLLDGALRFGREAEKGVLRQDEQAFQPPLLKTMDIVEELLAGVRHSETDLNAKLAQLYSFVYARLTSVYVNADKQLMAEALQILEFQQETWRKACEALGEEKTPATPSRKPAPKPHLGDAPASTPAAGISFEPTASLMPATKQLIRVGHSPDPDDAFMFYALAKDTIPTGDYEFTHELVDIETLNQRAFSGELELTAVSIHAYAFLQDQYLLCNCGASMGDGYGPMVVAKETCTVDELRRKRIAIPGKLTSATLSLRLFLGGDFDHVLVPFDEIIPAVVAGEYHGEPIDAGLLIHEGQLTYGDQDLKLIVDLGVWWGEETGGLPLPLGANAIRKNLGTETILEVERLLKESIEYGLDHRQPALDYALQYGRDLDNAKADKFVGMYVNDWTRDFGEKGREAVRLFLERGHQAGVLPELVATHLVDGTPLALDVGQRLAADGPLAFVGPAEPPDAIKGFRCMADVEPRVGPLSGAVAAIADRLNRYGPGLLVLASCDLVRPERAWLDPLLAAHQAAAELDVAAYRTGERWQPFPSVVSTAWLEPLRATVASGTRSFQAALESSRSCPVAWLHEGDGPPQANTPEELAALLRGSGLLGRWNAIPLYLRIVIALVLGVVTGLALGERALIMEIPSKVILQLLGALAPPLILVAVTHVLMTTEVRGKMAARLFSLLLLNTTVAIAIGLSIANLMRPGEWSKLDVPDEIAASAEAEGPDPVELLVENVPKSILGPLGDKQNIIGVIIIAVAFGVALRGVKTKPIGTVQDLVEIAYEVLLTVLHWIIQLVPIGVFAIVAKVVGTEGFAPFQAMGAFVLAVVIALLLQAAWYLLRLQFFSWARPLDVLRGVRDALVMAFSTDSSTATMPVTYACLKEKVGLREESASMGSLVGANFNNDGTALYEAMAALFVAQLIGQDLTLTQQLIVVFTSIIASVGAAGIPEAGLVTMTLVFSAVGLPIGYIGLLLTVDWFLDRCRTTINVLGDVNLLSLLTFVLLAASPVVADHHATDDDEGDKSAETESEDQGEDEDAEEPTPSVTAGVVTIAGVETPYVATTGKLLLKDDALDEKAEVFFVAYTRGELDEEAVDGGPAVADPSRPITFCFNGGPGSASVWLHLGMLGPKRVKLPDDASFPAPPYSVVENPYSLLDVTDLVFIDPVSTGYSRPAEGEEKEQFHGLEEDVESVGLFIHNYVTEYGRWRSPKFVLGESYGGIRGAMLADLLQSRYRMYLNGVVFISAVFDFSTLHFAPNNDLPYILFLPGYAATAWRHKALDDDLLGKSLEEVVAEAEAFAYGDYADALLQGAAMPEEKRREVTEETARLTGLSVDYLEANDLRVKMWNFSKELLRDRNLLVGRFDSRYTGRDTNRSGESMAYDPSGTAIMGIFSGAMNAYLRDELDYEDERVYEISGDVRPWNYKPYVNRYVTTAGALRKAMTANPRLEVFAACGHYDLATPPFAMKHTRDHALVRQDLRERFTIDFYEAGHMMYIHEPSHEKLRADLVKWYEKATR</sequence>
<feature type="transmembrane region" description="Helical" evidence="10">
    <location>
        <begin position="1848"/>
        <end position="1867"/>
    </location>
</feature>
<dbReference type="InterPro" id="IPR025877">
    <property type="entry name" value="MobA-like_NTP_Trfase"/>
</dbReference>
<keyword evidence="4" id="KW-0813">Transport</keyword>
<reference evidence="14" key="1">
    <citation type="submission" date="2022-10" db="EMBL/GenBank/DDBJ databases">
        <authorList>
            <person name="Chen Y."/>
            <person name="Dougan E. K."/>
            <person name="Chan C."/>
            <person name="Rhodes N."/>
            <person name="Thang M."/>
        </authorList>
    </citation>
    <scope>NUCLEOTIDE SEQUENCE</scope>
</reference>
<evidence type="ECO:0000313" key="14">
    <source>
        <dbReference type="EMBL" id="CAI3997787.1"/>
    </source>
</evidence>
<evidence type="ECO:0000256" key="1">
    <source>
        <dbReference type="ARBA" id="ARBA00004141"/>
    </source>
</evidence>
<feature type="transmembrane region" description="Helical" evidence="10">
    <location>
        <begin position="1674"/>
        <end position="1696"/>
    </location>
</feature>
<dbReference type="InterPro" id="IPR029044">
    <property type="entry name" value="Nucleotide-diphossugar_trans"/>
</dbReference>
<dbReference type="Gene3D" id="1.20.120.340">
    <property type="entry name" value="Flagellar protein FliS"/>
    <property type="match status" value="1"/>
</dbReference>
<feature type="transmembrane region" description="Helical" evidence="10">
    <location>
        <begin position="2019"/>
        <end position="2038"/>
    </location>
</feature>
<dbReference type="GO" id="GO:0015293">
    <property type="term" value="F:symporter activity"/>
    <property type="evidence" value="ECO:0007669"/>
    <property type="project" value="InterPro"/>
</dbReference>
<feature type="transmembrane region" description="Helical" evidence="10">
    <location>
        <begin position="1777"/>
        <end position="1794"/>
    </location>
</feature>
<comment type="subcellular location">
    <subcellularLocation>
        <location evidence="1">Membrane</location>
        <topology evidence="1">Multi-pass membrane protein</topology>
    </subcellularLocation>
</comment>
<dbReference type="SUPFAM" id="SSF53850">
    <property type="entry name" value="Periplasmic binding protein-like II"/>
    <property type="match status" value="1"/>
</dbReference>
<dbReference type="InterPro" id="IPR036584">
    <property type="entry name" value="FliS_sf"/>
</dbReference>
<dbReference type="Gene3D" id="1.10.3860.10">
    <property type="entry name" value="Sodium:dicarboxylate symporter"/>
    <property type="match status" value="1"/>
</dbReference>
<dbReference type="InterPro" id="IPR003481">
    <property type="entry name" value="FliD_N"/>
</dbReference>
<dbReference type="InterPro" id="IPR003713">
    <property type="entry name" value="FliS"/>
</dbReference>
<dbReference type="Pfam" id="PF12804">
    <property type="entry name" value="NTP_transf_3"/>
    <property type="match status" value="1"/>
</dbReference>
<evidence type="ECO:0000313" key="15">
    <source>
        <dbReference type="EMBL" id="CAL4785099.1"/>
    </source>
</evidence>
<evidence type="ECO:0000256" key="7">
    <source>
        <dbReference type="ARBA" id="ARBA00023136"/>
    </source>
</evidence>
<dbReference type="OrthoDB" id="449532at2759"/>
<protein>
    <submittedName>
        <fullName evidence="15">1,4-dihydroxy-6-naphtoate synthase (Menaquinon e biosynthetic enzyme MqnD)</fullName>
    </submittedName>
</protein>
<feature type="transmembrane region" description="Helical" evidence="10">
    <location>
        <begin position="1985"/>
        <end position="2007"/>
    </location>
</feature>
<feature type="region of interest" description="Disordered" evidence="9">
    <location>
        <begin position="2040"/>
        <end position="2071"/>
    </location>
</feature>
<dbReference type="GO" id="GO:0006508">
    <property type="term" value="P:proteolysis"/>
    <property type="evidence" value="ECO:0007669"/>
    <property type="project" value="InterPro"/>
</dbReference>
<dbReference type="PANTHER" id="PTHR37167:SF1">
    <property type="entry name" value="1,4-DIHYDROXY-6-NAPHTOATE SYNTHASE"/>
    <property type="match status" value="1"/>
</dbReference>
<keyword evidence="3" id="KW-0474">Menaquinone biosynthesis</keyword>
<dbReference type="Gene3D" id="3.40.190.10">
    <property type="entry name" value="Periplasmic binding protein-like II"/>
    <property type="match status" value="2"/>
</dbReference>
<dbReference type="Gene3D" id="3.40.50.1820">
    <property type="entry name" value="alpha/beta hydrolase"/>
    <property type="match status" value="1"/>
</dbReference>
<dbReference type="InterPro" id="IPR001563">
    <property type="entry name" value="Peptidase_S10"/>
</dbReference>
<dbReference type="SUPFAM" id="SSF53474">
    <property type="entry name" value="alpha/beta-Hydrolases"/>
    <property type="match status" value="1"/>
</dbReference>
<evidence type="ECO:0000313" key="16">
    <source>
        <dbReference type="Proteomes" id="UP001152797"/>
    </source>
</evidence>
<feature type="domain" description="Flagellar hook-associated protein 2 N-terminal" evidence="11">
    <location>
        <begin position="17"/>
        <end position="114"/>
    </location>
</feature>
<evidence type="ECO:0000259" key="11">
    <source>
        <dbReference type="Pfam" id="PF02465"/>
    </source>
</evidence>
<comment type="caution">
    <text evidence="14">The sequence shown here is derived from an EMBL/GenBank/DDBJ whole genome shotgun (WGS) entry which is preliminary data.</text>
</comment>
<feature type="transmembrane region" description="Helical" evidence="10">
    <location>
        <begin position="1959"/>
        <end position="1979"/>
    </location>
</feature>
<evidence type="ECO:0000256" key="10">
    <source>
        <dbReference type="SAM" id="Phobius"/>
    </source>
</evidence>
<dbReference type="HAMAP" id="MF_00996">
    <property type="entry name" value="MqnD"/>
    <property type="match status" value="1"/>
</dbReference>
<comment type="similarity">
    <text evidence="2">Belongs to the peptidase S10 family.</text>
</comment>
<dbReference type="PRINTS" id="PR00173">
    <property type="entry name" value="EDTRNSPORT"/>
</dbReference>
<evidence type="ECO:0000256" key="4">
    <source>
        <dbReference type="ARBA" id="ARBA00022448"/>
    </source>
</evidence>
<evidence type="ECO:0000256" key="5">
    <source>
        <dbReference type="ARBA" id="ARBA00022692"/>
    </source>
</evidence>
<dbReference type="InterPro" id="IPR036458">
    <property type="entry name" value="Na:dicarbo_symporter_sf"/>
</dbReference>
<dbReference type="InterPro" id="IPR010809">
    <property type="entry name" value="FliD_C"/>
</dbReference>
<keyword evidence="5 10" id="KW-0812">Transmembrane</keyword>
<dbReference type="InterPro" id="IPR030869">
    <property type="entry name" value="MqnD"/>
</dbReference>
<evidence type="ECO:0000256" key="8">
    <source>
        <dbReference type="ARBA" id="ARBA00023239"/>
    </source>
</evidence>
<dbReference type="GO" id="GO:0007155">
    <property type="term" value="P:cell adhesion"/>
    <property type="evidence" value="ECO:0007669"/>
    <property type="project" value="InterPro"/>
</dbReference>
<feature type="domain" description="Flagellar hook-associated protein 2 C-terminal" evidence="12">
    <location>
        <begin position="810"/>
        <end position="1022"/>
    </location>
</feature>
<dbReference type="CDD" id="cd13636">
    <property type="entry name" value="PBP2_Af1704"/>
    <property type="match status" value="1"/>
</dbReference>
<dbReference type="Pfam" id="PF02561">
    <property type="entry name" value="FliS"/>
    <property type="match status" value="1"/>
</dbReference>
<name>A0A9P1CSK1_9DINO</name>
<dbReference type="GO" id="GO:0004185">
    <property type="term" value="F:serine-type carboxypeptidase activity"/>
    <property type="evidence" value="ECO:0007669"/>
    <property type="project" value="InterPro"/>
</dbReference>
<accession>A0A9P1CSK1</accession>
<evidence type="ECO:0000256" key="3">
    <source>
        <dbReference type="ARBA" id="ARBA00022428"/>
    </source>
</evidence>
<dbReference type="GO" id="GO:0016020">
    <property type="term" value="C:membrane"/>
    <property type="evidence" value="ECO:0007669"/>
    <property type="project" value="UniProtKB-SubCell"/>
</dbReference>
<dbReference type="PANTHER" id="PTHR37167">
    <property type="entry name" value="1,4-DIHYDROXY-6-NAPHTOATE SYNTHASE"/>
    <property type="match status" value="1"/>
</dbReference>
<evidence type="ECO:0000256" key="6">
    <source>
        <dbReference type="ARBA" id="ARBA00022989"/>
    </source>
</evidence>
<dbReference type="Pfam" id="PF07195">
    <property type="entry name" value="FliD_C"/>
    <property type="match status" value="1"/>
</dbReference>
<feature type="compositionally biased region" description="Basic and acidic residues" evidence="9">
    <location>
        <begin position="2040"/>
        <end position="2053"/>
    </location>
</feature>
<dbReference type="Pfam" id="PF00450">
    <property type="entry name" value="Peptidase_S10"/>
    <property type="match status" value="1"/>
</dbReference>
<dbReference type="InterPro" id="IPR001991">
    <property type="entry name" value="Na-dicarboxylate_symporter"/>
</dbReference>
<dbReference type="Pfam" id="PF00375">
    <property type="entry name" value="SDF"/>
    <property type="match status" value="1"/>
</dbReference>
<dbReference type="SUPFAM" id="SSF118215">
    <property type="entry name" value="Proton glutamate symport protein"/>
    <property type="match status" value="1"/>
</dbReference>
<evidence type="ECO:0000259" key="12">
    <source>
        <dbReference type="Pfam" id="PF07195"/>
    </source>
</evidence>
<dbReference type="Pfam" id="PF02465">
    <property type="entry name" value="FliD_N"/>
    <property type="match status" value="1"/>
</dbReference>
<feature type="compositionally biased region" description="Acidic residues" evidence="9">
    <location>
        <begin position="2054"/>
        <end position="2067"/>
    </location>
</feature>
<feature type="transmembrane region" description="Helical" evidence="10">
    <location>
        <begin position="1708"/>
        <end position="1729"/>
    </location>
</feature>
<dbReference type="EMBL" id="CAMXCT020002380">
    <property type="protein sequence ID" value="CAL1151162.1"/>
    <property type="molecule type" value="Genomic_DNA"/>
</dbReference>
<keyword evidence="7 10" id="KW-0472">Membrane</keyword>
<dbReference type="GO" id="GO:0009234">
    <property type="term" value="P:menaquinone biosynthetic process"/>
    <property type="evidence" value="ECO:0007669"/>
    <property type="project" value="UniProtKB-KW"/>
</dbReference>
<evidence type="ECO:0000256" key="2">
    <source>
        <dbReference type="ARBA" id="ARBA00009431"/>
    </source>
</evidence>
<dbReference type="SUPFAM" id="SSF101116">
    <property type="entry name" value="Flagellar export chaperone FliS"/>
    <property type="match status" value="1"/>
</dbReference>
<proteinExistence type="inferred from homology"/>
<feature type="domain" description="MobA-like NTP transferase" evidence="13">
    <location>
        <begin position="1464"/>
        <end position="1598"/>
    </location>
</feature>
<evidence type="ECO:0000256" key="9">
    <source>
        <dbReference type="SAM" id="MobiDB-lite"/>
    </source>
</evidence>
<keyword evidence="16" id="KW-1185">Reference proteome</keyword>
<feature type="region of interest" description="Disordered" evidence="9">
    <location>
        <begin position="1140"/>
        <end position="1165"/>
    </location>
</feature>
<keyword evidence="6 10" id="KW-1133">Transmembrane helix</keyword>
<gene>
    <name evidence="14" type="ORF">C1SCF055_LOCUS24133</name>
</gene>
<dbReference type="Proteomes" id="UP001152797">
    <property type="component" value="Unassembled WGS sequence"/>
</dbReference>